<dbReference type="EMBL" id="WSLF01000003">
    <property type="protein sequence ID" value="KAE9635391.1"/>
    <property type="molecule type" value="Genomic_DNA"/>
</dbReference>
<gene>
    <name evidence="8" type="ORF">GND95_04390</name>
</gene>
<dbReference type="InterPro" id="IPR052027">
    <property type="entry name" value="PspC"/>
</dbReference>
<evidence type="ECO:0000256" key="6">
    <source>
        <dbReference type="SAM" id="Phobius"/>
    </source>
</evidence>
<keyword evidence="2" id="KW-1003">Cell membrane</keyword>
<keyword evidence="5 6" id="KW-0472">Membrane</keyword>
<reference evidence="8 9" key="1">
    <citation type="submission" date="2019-12" db="EMBL/GenBank/DDBJ databases">
        <title>Defluviitalea raffinosedens, isolated from a biogas fermenter, genome sequencing and characterization.</title>
        <authorList>
            <person name="Rettenmaier R."/>
            <person name="Schneider M."/>
            <person name="Neuhaus K."/>
            <person name="Liebl W."/>
            <person name="Zverlov V."/>
        </authorList>
    </citation>
    <scope>NUCLEOTIDE SEQUENCE [LARGE SCALE GENOMIC DNA]</scope>
    <source>
        <strain evidence="8 9">249c-K6</strain>
    </source>
</reference>
<evidence type="ECO:0000259" key="7">
    <source>
        <dbReference type="Pfam" id="PF04024"/>
    </source>
</evidence>
<dbReference type="AlphaFoldDB" id="A0A7C8HF58"/>
<dbReference type="PANTHER" id="PTHR33885">
    <property type="entry name" value="PHAGE SHOCK PROTEIN C"/>
    <property type="match status" value="1"/>
</dbReference>
<evidence type="ECO:0000256" key="4">
    <source>
        <dbReference type="ARBA" id="ARBA00022989"/>
    </source>
</evidence>
<sequence>MQKKLYKSRKDRKLSGVCGGLGQYFNVDSTLIRLIWILFVFFGGTGILAYLVCALIIPDEPYDDYYYNGNQN</sequence>
<name>A0A7C8HF58_9FIRM</name>
<keyword evidence="9" id="KW-1185">Reference proteome</keyword>
<evidence type="ECO:0000313" key="9">
    <source>
        <dbReference type="Proteomes" id="UP000483018"/>
    </source>
</evidence>
<evidence type="ECO:0000256" key="5">
    <source>
        <dbReference type="ARBA" id="ARBA00023136"/>
    </source>
</evidence>
<dbReference type="Pfam" id="PF04024">
    <property type="entry name" value="PspC"/>
    <property type="match status" value="1"/>
</dbReference>
<keyword evidence="3 6" id="KW-0812">Transmembrane</keyword>
<evidence type="ECO:0000256" key="1">
    <source>
        <dbReference type="ARBA" id="ARBA00004162"/>
    </source>
</evidence>
<organism evidence="8 9">
    <name type="scientific">Defluviitalea raffinosedens</name>
    <dbReference type="NCBI Taxonomy" id="1450156"/>
    <lineage>
        <taxon>Bacteria</taxon>
        <taxon>Bacillati</taxon>
        <taxon>Bacillota</taxon>
        <taxon>Clostridia</taxon>
        <taxon>Lachnospirales</taxon>
        <taxon>Defluviitaleaceae</taxon>
        <taxon>Defluviitalea</taxon>
    </lineage>
</organism>
<dbReference type="PANTHER" id="PTHR33885:SF3">
    <property type="entry name" value="PHAGE SHOCK PROTEIN C"/>
    <property type="match status" value="1"/>
</dbReference>
<dbReference type="GO" id="GO:0005886">
    <property type="term" value="C:plasma membrane"/>
    <property type="evidence" value="ECO:0007669"/>
    <property type="project" value="UniProtKB-SubCell"/>
</dbReference>
<comment type="subcellular location">
    <subcellularLocation>
        <location evidence="1">Cell membrane</location>
        <topology evidence="1">Single-pass membrane protein</topology>
    </subcellularLocation>
</comment>
<feature type="transmembrane region" description="Helical" evidence="6">
    <location>
        <begin position="34"/>
        <end position="57"/>
    </location>
</feature>
<dbReference type="RefSeq" id="WP_158739639.1">
    <property type="nucleotide sequence ID" value="NZ_JAFBEP010000001.1"/>
</dbReference>
<evidence type="ECO:0000256" key="2">
    <source>
        <dbReference type="ARBA" id="ARBA00022475"/>
    </source>
</evidence>
<accession>A0A7C8HF58</accession>
<protein>
    <submittedName>
        <fullName evidence="8">PspC domain-containing protein</fullName>
    </submittedName>
</protein>
<keyword evidence="4 6" id="KW-1133">Transmembrane helix</keyword>
<evidence type="ECO:0000256" key="3">
    <source>
        <dbReference type="ARBA" id="ARBA00022692"/>
    </source>
</evidence>
<dbReference type="OrthoDB" id="9815286at2"/>
<proteinExistence type="predicted"/>
<feature type="domain" description="Phage shock protein PspC N-terminal" evidence="7">
    <location>
        <begin position="3"/>
        <end position="60"/>
    </location>
</feature>
<dbReference type="InterPro" id="IPR007168">
    <property type="entry name" value="Phageshock_PspC_N"/>
</dbReference>
<evidence type="ECO:0000313" key="8">
    <source>
        <dbReference type="EMBL" id="KAE9635391.1"/>
    </source>
</evidence>
<dbReference type="Proteomes" id="UP000483018">
    <property type="component" value="Unassembled WGS sequence"/>
</dbReference>
<comment type="caution">
    <text evidence="8">The sequence shown here is derived from an EMBL/GenBank/DDBJ whole genome shotgun (WGS) entry which is preliminary data.</text>
</comment>